<feature type="compositionally biased region" description="Basic residues" evidence="1">
    <location>
        <begin position="1564"/>
        <end position="1578"/>
    </location>
</feature>
<feature type="compositionally biased region" description="Polar residues" evidence="1">
    <location>
        <begin position="441"/>
        <end position="462"/>
    </location>
</feature>
<dbReference type="GeneID" id="19200877"/>
<dbReference type="SUPFAM" id="SSF48425">
    <property type="entry name" value="Sec7 domain"/>
    <property type="match status" value="1"/>
</dbReference>
<feature type="compositionally biased region" description="Low complexity" evidence="1">
    <location>
        <begin position="1015"/>
        <end position="1028"/>
    </location>
</feature>
<dbReference type="Gene3D" id="1.10.1000.11">
    <property type="entry name" value="Arf Nucleotide-binding Site Opener,domain 2"/>
    <property type="match status" value="1"/>
</dbReference>
<feature type="region of interest" description="Disordered" evidence="1">
    <location>
        <begin position="791"/>
        <end position="814"/>
    </location>
</feature>
<feature type="compositionally biased region" description="Polar residues" evidence="1">
    <location>
        <begin position="930"/>
        <end position="961"/>
    </location>
</feature>
<dbReference type="OrthoDB" id="430364at2759"/>
<feature type="region of interest" description="Disordered" evidence="1">
    <location>
        <begin position="24"/>
        <end position="149"/>
    </location>
</feature>
<feature type="compositionally biased region" description="Low complexity" evidence="1">
    <location>
        <begin position="830"/>
        <end position="843"/>
    </location>
</feature>
<feature type="compositionally biased region" description="Pro residues" evidence="1">
    <location>
        <begin position="395"/>
        <end position="416"/>
    </location>
</feature>
<dbReference type="InterPro" id="IPR023394">
    <property type="entry name" value="Sec7_C_sf"/>
</dbReference>
<feature type="compositionally biased region" description="Basic and acidic residues" evidence="1">
    <location>
        <begin position="1550"/>
        <end position="1559"/>
    </location>
</feature>
<dbReference type="GO" id="GO:0032012">
    <property type="term" value="P:regulation of ARF protein signal transduction"/>
    <property type="evidence" value="ECO:0007669"/>
    <property type="project" value="InterPro"/>
</dbReference>
<dbReference type="Proteomes" id="UP000053558">
    <property type="component" value="Unassembled WGS sequence"/>
</dbReference>
<accession>A0A5M3MVH7</accession>
<dbReference type="SUPFAM" id="SSF50729">
    <property type="entry name" value="PH domain-like"/>
    <property type="match status" value="1"/>
</dbReference>
<evidence type="ECO:0000259" key="2">
    <source>
        <dbReference type="PROSITE" id="PS50190"/>
    </source>
</evidence>
<feature type="compositionally biased region" description="Low complexity" evidence="1">
    <location>
        <begin position="711"/>
        <end position="724"/>
    </location>
</feature>
<dbReference type="Pfam" id="PF01369">
    <property type="entry name" value="Sec7"/>
    <property type="match status" value="1"/>
</dbReference>
<dbReference type="RefSeq" id="XP_007766993.1">
    <property type="nucleotide sequence ID" value="XM_007768803.1"/>
</dbReference>
<evidence type="ECO:0000313" key="3">
    <source>
        <dbReference type="EMBL" id="EIW83159.1"/>
    </source>
</evidence>
<dbReference type="KEGG" id="cput:CONPUDRAFT_136292"/>
<feature type="compositionally biased region" description="Basic residues" evidence="1">
    <location>
        <begin position="280"/>
        <end position="290"/>
    </location>
</feature>
<feature type="region of interest" description="Disordered" evidence="1">
    <location>
        <begin position="614"/>
        <end position="737"/>
    </location>
</feature>
<feature type="region of interest" description="Disordered" evidence="1">
    <location>
        <begin position="260"/>
        <end position="585"/>
    </location>
</feature>
<sequence>MENDFTSSPAEQRAVLVARLKRAASLPRMKDGRRPPMHVEGMSDGERIQPDGNLDLQLEPARPSVDEGSVEPGSEQDVHPVEKPETPEPGPAARKRRSRSRSRSRGSKDLRGKFKPPQSPVPPVTPSNDSSPEDSPSPQPLPASSDAIISPIPSHITGIMNPRLLMSPALLSPEYPGTSPPTPMLPTLEALQKGLFRSNSATARMMAMHKLTGGTETYDPFDSSPAATPPLPGKLNRNNTVAGGERHAVRQALFQRLNGRINMDEVTSGGEEKEPINTPMRKRIRRRSRRSSSNAAPRSTTDDSESVSTSTNTPVMPPTPLPLPDDVPPPPVLDNPLRLPTRLTPSINLNDTLAGSRQATPIRLNSQELPPPRKRRSIIIEDQDDEDRAPIHAGYPPPPPPRRFTPDQSPRPPQPSNTPSLDSTQSGLDDNDVLGAPAHMSSRTASRAPSRQQDPFLSSPFSTPLKEKQSRDEDEVLYSGDERSYSRAAYNDGIEREISWIADPVPESRMPINDDYDYEDEESQENPDEDEDEDDIPAPESPKDESLPQVEETSRPSSTSRPIVVETELPLDTNLTHASPSSSSVVAFSNGAAVVRRSDASDSPLVYPQRLSVASRIQSDRSPLSPDFDFEDTRAETPSKQGSSSTWEKLKNTLTRSGSTNGRRSRTNSIVTREQRTHTDSSVSRESGASITVPKNDGPASLAQQQNPLMQSPSASTSALSLSPQTPPRSGVSPIPPASAVDLAKYQHAKLFPFPGMKKLEEQRNRARGMSLSSSTPDIVLSLGNEADLNTIPSSLSNTPSHSPELTRDRKLSHQASDTRLLAKFKNLNSPPISAVPSSSSHPDYFSQGLSSAPATSSTPGRTLPTNVEGVRKWLSAKKLFSQPSTPSVHPPEEARPPQANKKPSLSDLLRGRKEHDLSSDWEEVPSDKATFTHTKSASTPFPKQVTENAELSSVSTQSGSYREDSQRTPKASKVSRPNGMDRKLSGSPAMTPSPIDQSPTPDPWSSISDYPPHTTSESSSTSSSQLSQTQLQGSIVLGRLDDLLARGSKSPMWASVVEDASTRKLLVSSPVLQVVNSNTVKDRFLFLFTDLLIIAKPVTRGPDAFLELTKPNPSDRKFIVKNVVQRSHLLVSGEREDVQSKVASRQSTQSPALSAFVRLFSSDPDRAVGNILSQAGYRDDPIAVGDLLFRTTELDRVQLGEYLSRRSSKAVLKRYIDSFGFSGLRVDKALRTFLMSIGIPSQAPSSSYTPFEILLESFASRWYEANAKNVAYDRDLASKLVRALIQLNEVLHGGISSEPGHPTYLHRNVTDRDFLEAFQRIDPRGLISDELVGDMYDSIRQERLSQAMLRPNRSLPDSSVTFKRLLPPRLTYRIQSEPIVLRIPQPDPHFAIELYGQDLIFDPPVLSFTKSAEASFRITGSSFGPKTIGMLRCGPNAVLYGGLPLSSPVEVERAFMRNTFQMAFLDHNEVKRKYMFSVPDPIMRNEWVVSLKRANSPTYSSPSKFQAASVQLAFRVLQETLLPREALAYSLASSKARDGKAGRAQNSKKTQDERKMDLAAHLVRSKSRSRVYHKHGPGKAELQGMGNGDSTGAYASDQGLEEDKDPDASGDLEERHWSGKDLEMICQQNSSIPLVLAYMQVGTSDGANGGP</sequence>
<dbReference type="GO" id="GO:0005085">
    <property type="term" value="F:guanyl-nucleotide exchange factor activity"/>
    <property type="evidence" value="ECO:0007669"/>
    <property type="project" value="InterPro"/>
</dbReference>
<feature type="compositionally biased region" description="Polar residues" evidence="1">
    <location>
        <begin position="343"/>
        <end position="368"/>
    </location>
</feature>
<reference evidence="4" key="1">
    <citation type="journal article" date="2012" name="Science">
        <title>The Paleozoic origin of enzymatic lignin decomposition reconstructed from 31 fungal genomes.</title>
        <authorList>
            <person name="Floudas D."/>
            <person name="Binder M."/>
            <person name="Riley R."/>
            <person name="Barry K."/>
            <person name="Blanchette R.A."/>
            <person name="Henrissat B."/>
            <person name="Martinez A.T."/>
            <person name="Otillar R."/>
            <person name="Spatafora J.W."/>
            <person name="Yadav J.S."/>
            <person name="Aerts A."/>
            <person name="Benoit I."/>
            <person name="Boyd A."/>
            <person name="Carlson A."/>
            <person name="Copeland A."/>
            <person name="Coutinho P.M."/>
            <person name="de Vries R.P."/>
            <person name="Ferreira P."/>
            <person name="Findley K."/>
            <person name="Foster B."/>
            <person name="Gaskell J."/>
            <person name="Glotzer D."/>
            <person name="Gorecki P."/>
            <person name="Heitman J."/>
            <person name="Hesse C."/>
            <person name="Hori C."/>
            <person name="Igarashi K."/>
            <person name="Jurgens J.A."/>
            <person name="Kallen N."/>
            <person name="Kersten P."/>
            <person name="Kohler A."/>
            <person name="Kuees U."/>
            <person name="Kumar T.K.A."/>
            <person name="Kuo A."/>
            <person name="LaButti K."/>
            <person name="Larrondo L.F."/>
            <person name="Lindquist E."/>
            <person name="Ling A."/>
            <person name="Lombard V."/>
            <person name="Lucas S."/>
            <person name="Lundell T."/>
            <person name="Martin R."/>
            <person name="McLaughlin D.J."/>
            <person name="Morgenstern I."/>
            <person name="Morin E."/>
            <person name="Murat C."/>
            <person name="Nagy L.G."/>
            <person name="Nolan M."/>
            <person name="Ohm R.A."/>
            <person name="Patyshakuliyeva A."/>
            <person name="Rokas A."/>
            <person name="Ruiz-Duenas F.J."/>
            <person name="Sabat G."/>
            <person name="Salamov A."/>
            <person name="Samejima M."/>
            <person name="Schmutz J."/>
            <person name="Slot J.C."/>
            <person name="St John F."/>
            <person name="Stenlid J."/>
            <person name="Sun H."/>
            <person name="Sun S."/>
            <person name="Syed K."/>
            <person name="Tsang A."/>
            <person name="Wiebenga A."/>
            <person name="Young D."/>
            <person name="Pisabarro A."/>
            <person name="Eastwood D.C."/>
            <person name="Martin F."/>
            <person name="Cullen D."/>
            <person name="Grigoriev I.V."/>
            <person name="Hibbett D.S."/>
        </authorList>
    </citation>
    <scope>NUCLEOTIDE SEQUENCE [LARGE SCALE GENOMIC DNA]</scope>
    <source>
        <strain evidence="4">RWD-64-598 SS2</strain>
    </source>
</reference>
<feature type="compositionally biased region" description="Polar residues" evidence="1">
    <location>
        <begin position="638"/>
        <end position="647"/>
    </location>
</feature>
<proteinExistence type="predicted"/>
<organism evidence="3 4">
    <name type="scientific">Coniophora puteana (strain RWD-64-598)</name>
    <name type="common">Brown rot fungus</name>
    <dbReference type="NCBI Taxonomy" id="741705"/>
    <lineage>
        <taxon>Eukaryota</taxon>
        <taxon>Fungi</taxon>
        <taxon>Dikarya</taxon>
        <taxon>Basidiomycota</taxon>
        <taxon>Agaricomycotina</taxon>
        <taxon>Agaricomycetes</taxon>
        <taxon>Agaricomycetidae</taxon>
        <taxon>Boletales</taxon>
        <taxon>Coniophorineae</taxon>
        <taxon>Coniophoraceae</taxon>
        <taxon>Coniophora</taxon>
    </lineage>
</organism>
<keyword evidence="4" id="KW-1185">Reference proteome</keyword>
<dbReference type="InterPro" id="IPR035999">
    <property type="entry name" value="Sec7_dom_sf"/>
</dbReference>
<comment type="caution">
    <text evidence="3">The sequence shown here is derived from an EMBL/GenBank/DDBJ whole genome shotgun (WGS) entry which is preliminary data.</text>
</comment>
<dbReference type="InterPro" id="IPR000904">
    <property type="entry name" value="Sec7_dom"/>
</dbReference>
<feature type="compositionally biased region" description="Polar residues" evidence="1">
    <location>
        <begin position="791"/>
        <end position="804"/>
    </location>
</feature>
<feature type="region of interest" description="Disordered" evidence="1">
    <location>
        <begin position="829"/>
        <end position="866"/>
    </location>
</feature>
<dbReference type="EMBL" id="JH711576">
    <property type="protein sequence ID" value="EIW83159.1"/>
    <property type="molecule type" value="Genomic_DNA"/>
</dbReference>
<evidence type="ECO:0000256" key="1">
    <source>
        <dbReference type="SAM" id="MobiDB-lite"/>
    </source>
</evidence>
<protein>
    <recommendedName>
        <fullName evidence="2">SEC7 domain-containing protein</fullName>
    </recommendedName>
</protein>
<feature type="compositionally biased region" description="Polar residues" evidence="1">
    <location>
        <begin position="848"/>
        <end position="866"/>
    </location>
</feature>
<feature type="compositionally biased region" description="Basic and acidic residues" evidence="1">
    <location>
        <begin position="910"/>
        <end position="919"/>
    </location>
</feature>
<feature type="compositionally biased region" description="Low complexity" evidence="1">
    <location>
        <begin position="653"/>
        <end position="662"/>
    </location>
</feature>
<dbReference type="PROSITE" id="PS50190">
    <property type="entry name" value="SEC7"/>
    <property type="match status" value="1"/>
</dbReference>
<feature type="region of interest" description="Disordered" evidence="1">
    <location>
        <begin position="881"/>
        <end position="1028"/>
    </location>
</feature>
<feature type="compositionally biased region" description="Acidic residues" evidence="1">
    <location>
        <begin position="514"/>
        <end position="537"/>
    </location>
</feature>
<feature type="compositionally biased region" description="Polar residues" evidence="1">
    <location>
        <begin position="417"/>
        <end position="428"/>
    </location>
</feature>
<feature type="compositionally biased region" description="Pro residues" evidence="1">
    <location>
        <begin position="315"/>
        <end position="333"/>
    </location>
</feature>
<feature type="compositionally biased region" description="Polar residues" evidence="1">
    <location>
        <begin position="680"/>
        <end position="690"/>
    </location>
</feature>
<name>A0A5M3MVH7_CONPW</name>
<feature type="compositionally biased region" description="Polar residues" evidence="1">
    <location>
        <begin position="989"/>
        <end position="1009"/>
    </location>
</feature>
<feature type="compositionally biased region" description="Acidic residues" evidence="1">
    <location>
        <begin position="1600"/>
        <end position="1612"/>
    </location>
</feature>
<dbReference type="Gene3D" id="1.10.220.20">
    <property type="match status" value="1"/>
</dbReference>
<dbReference type="SMART" id="SM00222">
    <property type="entry name" value="Sec7"/>
    <property type="match status" value="1"/>
</dbReference>
<gene>
    <name evidence="3" type="ORF">CONPUDRAFT_136292</name>
</gene>
<feature type="domain" description="SEC7" evidence="2">
    <location>
        <begin position="1139"/>
        <end position="1343"/>
    </location>
</feature>
<feature type="region of interest" description="Disordered" evidence="1">
    <location>
        <begin position="1534"/>
        <end position="1617"/>
    </location>
</feature>
<feature type="compositionally biased region" description="Basic and acidic residues" evidence="1">
    <location>
        <begin position="76"/>
        <end position="86"/>
    </location>
</feature>
<dbReference type="OMA" id="IIMWRSG"/>
<evidence type="ECO:0000313" key="4">
    <source>
        <dbReference type="Proteomes" id="UP000053558"/>
    </source>
</evidence>
<feature type="compositionally biased region" description="Basic residues" evidence="1">
    <location>
        <begin position="93"/>
        <end position="105"/>
    </location>
</feature>